<dbReference type="Proteomes" id="UP000663281">
    <property type="component" value="Chromosome"/>
</dbReference>
<dbReference type="KEGG" id="scyp:JYB88_00415"/>
<protein>
    <recommendedName>
        <fullName evidence="1">cyclic-guanylate-specific phosphodiesterase</fullName>
        <ecNumber evidence="1">3.1.4.52</ecNumber>
    </recommendedName>
</protein>
<dbReference type="Gene3D" id="3.30.70.270">
    <property type="match status" value="1"/>
</dbReference>
<sequence length="821" mass="91974">MVPVSVLLIYLCLVTGEFLYEQQQLRDTAATEQTAQIRSQMFRLQHIVESALAVHDEERIEQEVSLASTDLDLMVLVLLDNSSAIRYANHIVWQGSRARLVIDGYEPARHEQVVQGGTPWVAVNPERLSVQAYYPIKNSDPGRFGEVELIYLEYDLSAAFNGALDQLQQRFLRIWGVGALLILVLLALLHVTGIRPLRLLARAAANPSTDAFARPIPLASSEIFLLQGYLGETQSRLERTVKQLRDCEQRWLFAVEGSHNGIWDWQLASDELFLSDRWKDMLGYGPTELSSEYQSWESRIHPEDKDKVLQALYGYLNGESEVYESVHRMRHKQGHYIWVLDRGMLVEWDEQGKPARLIGTHRDISDEVRNQQAIAHQASHDPLTNLANRRAVMDALYDFQQGSGRKTVTRKRLGALMLIDLDNFKIINDALGHHHGDRLLIQVAARLAGAFSGNALVARLGGDEFAVVVLDVAETPEAAAKRALNLAGQIRQLIARSFNLADQQLNVSASVGVCLFDNQQPQEPAQLLRQADMAMYEAKESGRDGCALYSPELDDKASRNLWMQNELRHAISRAELFLVFQPIVDARGELVCAEVLLRWQHPEKGLISPAEFIPVAEGSGLIVEIGQWVLLEVCRVIKRLEAQGCEVPPMAVNISARHFNQQEFAERLIALLKGQQVMPQQLELELTEYALLTNLKLISERMQILRQAGISIAIDDFGTGYSSLSYLQSLPLSRLKLDAAFVSRIGSSDAADAIVRAIIDMAHSLRLAVVAEGVETQLQRDFLDELQCDFFQGYLFSKPIGEAEFAARLGAETFTQPQASA</sequence>
<dbReference type="SMART" id="SM00052">
    <property type="entry name" value="EAL"/>
    <property type="match status" value="1"/>
</dbReference>
<dbReference type="SMART" id="SM00086">
    <property type="entry name" value="PAC"/>
    <property type="match status" value="1"/>
</dbReference>
<dbReference type="FunFam" id="3.20.20.450:FF:000001">
    <property type="entry name" value="Cyclic di-GMP phosphodiesterase yahA"/>
    <property type="match status" value="1"/>
</dbReference>
<dbReference type="InterPro" id="IPR043128">
    <property type="entry name" value="Rev_trsase/Diguanyl_cyclase"/>
</dbReference>
<dbReference type="PANTHER" id="PTHR44757:SF2">
    <property type="entry name" value="BIOFILM ARCHITECTURE MAINTENANCE PROTEIN MBAA"/>
    <property type="match status" value="1"/>
</dbReference>
<feature type="domain" description="GGDEF" evidence="7">
    <location>
        <begin position="412"/>
        <end position="551"/>
    </location>
</feature>
<dbReference type="CDD" id="cd01948">
    <property type="entry name" value="EAL"/>
    <property type="match status" value="1"/>
</dbReference>
<keyword evidence="9" id="KW-1185">Reference proteome</keyword>
<dbReference type="NCBIfam" id="TIGR00229">
    <property type="entry name" value="sensory_box"/>
    <property type="match status" value="1"/>
</dbReference>
<keyword evidence="3" id="KW-1133">Transmembrane helix</keyword>
<dbReference type="SUPFAM" id="SSF141868">
    <property type="entry name" value="EAL domain-like"/>
    <property type="match status" value="1"/>
</dbReference>
<keyword evidence="2" id="KW-0973">c-di-GMP</keyword>
<reference evidence="8 9" key="1">
    <citation type="submission" date="2021-03" db="EMBL/GenBank/DDBJ databases">
        <title>Novel species identification of genus Shewanella.</title>
        <authorList>
            <person name="Liu G."/>
            <person name="Zhang Q."/>
        </authorList>
    </citation>
    <scope>NUCLEOTIDE SEQUENCE [LARGE SCALE GENOMIC DNA]</scope>
    <source>
        <strain evidence="8 9">FJAT-53726</strain>
    </source>
</reference>
<dbReference type="InterPro" id="IPR000160">
    <property type="entry name" value="GGDEF_dom"/>
</dbReference>
<dbReference type="AlphaFoldDB" id="A0A975AMW1"/>
<evidence type="ECO:0000259" key="4">
    <source>
        <dbReference type="PROSITE" id="PS50112"/>
    </source>
</evidence>
<dbReference type="NCBIfam" id="TIGR00254">
    <property type="entry name" value="GGDEF"/>
    <property type="match status" value="1"/>
</dbReference>
<dbReference type="EMBL" id="CP071504">
    <property type="protein sequence ID" value="QSX31728.1"/>
    <property type="molecule type" value="Genomic_DNA"/>
</dbReference>
<dbReference type="SMART" id="SM00267">
    <property type="entry name" value="GGDEF"/>
    <property type="match status" value="1"/>
</dbReference>
<dbReference type="Pfam" id="PF08447">
    <property type="entry name" value="PAS_3"/>
    <property type="match status" value="1"/>
</dbReference>
<dbReference type="PROSITE" id="PS50887">
    <property type="entry name" value="GGDEF"/>
    <property type="match status" value="1"/>
</dbReference>
<dbReference type="InterPro" id="IPR000700">
    <property type="entry name" value="PAS-assoc_C"/>
</dbReference>
<proteinExistence type="predicted"/>
<dbReference type="GO" id="GO:0071111">
    <property type="term" value="F:cyclic-guanylate-specific phosphodiesterase activity"/>
    <property type="evidence" value="ECO:0007669"/>
    <property type="project" value="UniProtKB-EC"/>
</dbReference>
<name>A0A975AMW1_9GAMM</name>
<keyword evidence="3" id="KW-0472">Membrane</keyword>
<accession>A0A975AMW1</accession>
<organism evidence="8 9">
    <name type="scientific">Shewanella cyperi</name>
    <dbReference type="NCBI Taxonomy" id="2814292"/>
    <lineage>
        <taxon>Bacteria</taxon>
        <taxon>Pseudomonadati</taxon>
        <taxon>Pseudomonadota</taxon>
        <taxon>Gammaproteobacteria</taxon>
        <taxon>Alteromonadales</taxon>
        <taxon>Shewanellaceae</taxon>
        <taxon>Shewanella</taxon>
    </lineage>
</organism>
<dbReference type="InterPro" id="IPR001633">
    <property type="entry name" value="EAL_dom"/>
</dbReference>
<feature type="transmembrane region" description="Helical" evidence="3">
    <location>
        <begin position="174"/>
        <end position="192"/>
    </location>
</feature>
<dbReference type="InterPro" id="IPR035919">
    <property type="entry name" value="EAL_sf"/>
</dbReference>
<dbReference type="PROSITE" id="PS50113">
    <property type="entry name" value="PAC"/>
    <property type="match status" value="1"/>
</dbReference>
<dbReference type="InterPro" id="IPR001610">
    <property type="entry name" value="PAC"/>
</dbReference>
<dbReference type="CDD" id="cd01949">
    <property type="entry name" value="GGDEF"/>
    <property type="match status" value="1"/>
</dbReference>
<keyword evidence="3" id="KW-0812">Transmembrane</keyword>
<dbReference type="Pfam" id="PF00563">
    <property type="entry name" value="EAL"/>
    <property type="match status" value="1"/>
</dbReference>
<dbReference type="SMART" id="SM00091">
    <property type="entry name" value="PAS"/>
    <property type="match status" value="1"/>
</dbReference>
<dbReference type="SUPFAM" id="SSF55785">
    <property type="entry name" value="PYP-like sensor domain (PAS domain)"/>
    <property type="match status" value="1"/>
</dbReference>
<evidence type="ECO:0000256" key="3">
    <source>
        <dbReference type="SAM" id="Phobius"/>
    </source>
</evidence>
<feature type="domain" description="EAL" evidence="6">
    <location>
        <begin position="560"/>
        <end position="813"/>
    </location>
</feature>
<evidence type="ECO:0000256" key="1">
    <source>
        <dbReference type="ARBA" id="ARBA00012282"/>
    </source>
</evidence>
<evidence type="ECO:0000313" key="8">
    <source>
        <dbReference type="EMBL" id="QSX31728.1"/>
    </source>
</evidence>
<gene>
    <name evidence="8" type="ORF">JYB88_00415</name>
</gene>
<dbReference type="EC" id="3.1.4.52" evidence="1"/>
<dbReference type="InterPro" id="IPR052155">
    <property type="entry name" value="Biofilm_reg_signaling"/>
</dbReference>
<dbReference type="SUPFAM" id="SSF55073">
    <property type="entry name" value="Nucleotide cyclase"/>
    <property type="match status" value="1"/>
</dbReference>
<dbReference type="Pfam" id="PF00990">
    <property type="entry name" value="GGDEF"/>
    <property type="match status" value="1"/>
</dbReference>
<dbReference type="InterPro" id="IPR029787">
    <property type="entry name" value="Nucleotide_cyclase"/>
</dbReference>
<feature type="domain" description="PAC" evidence="5">
    <location>
        <begin position="323"/>
        <end position="376"/>
    </location>
</feature>
<dbReference type="InterPro" id="IPR013655">
    <property type="entry name" value="PAS_fold_3"/>
</dbReference>
<evidence type="ECO:0000313" key="9">
    <source>
        <dbReference type="Proteomes" id="UP000663281"/>
    </source>
</evidence>
<dbReference type="Gene3D" id="3.30.450.20">
    <property type="entry name" value="PAS domain"/>
    <property type="match status" value="1"/>
</dbReference>
<evidence type="ECO:0000259" key="7">
    <source>
        <dbReference type="PROSITE" id="PS50887"/>
    </source>
</evidence>
<feature type="domain" description="PAS" evidence="4">
    <location>
        <begin position="272"/>
        <end position="319"/>
    </location>
</feature>
<dbReference type="Gene3D" id="3.20.20.450">
    <property type="entry name" value="EAL domain"/>
    <property type="match status" value="1"/>
</dbReference>
<evidence type="ECO:0000259" key="5">
    <source>
        <dbReference type="PROSITE" id="PS50113"/>
    </source>
</evidence>
<dbReference type="PROSITE" id="PS50112">
    <property type="entry name" value="PAS"/>
    <property type="match status" value="1"/>
</dbReference>
<dbReference type="InterPro" id="IPR035965">
    <property type="entry name" value="PAS-like_dom_sf"/>
</dbReference>
<dbReference type="InterPro" id="IPR000014">
    <property type="entry name" value="PAS"/>
</dbReference>
<dbReference type="PANTHER" id="PTHR44757">
    <property type="entry name" value="DIGUANYLATE CYCLASE DGCP"/>
    <property type="match status" value="1"/>
</dbReference>
<dbReference type="PROSITE" id="PS50883">
    <property type="entry name" value="EAL"/>
    <property type="match status" value="1"/>
</dbReference>
<evidence type="ECO:0000259" key="6">
    <source>
        <dbReference type="PROSITE" id="PS50883"/>
    </source>
</evidence>
<evidence type="ECO:0000256" key="2">
    <source>
        <dbReference type="ARBA" id="ARBA00022636"/>
    </source>
</evidence>
<dbReference type="CDD" id="cd00130">
    <property type="entry name" value="PAS"/>
    <property type="match status" value="1"/>
</dbReference>